<protein>
    <submittedName>
        <fullName evidence="2">Uncharacterized protein</fullName>
    </submittedName>
</protein>
<dbReference type="Proteomes" id="UP000237105">
    <property type="component" value="Unassembled WGS sequence"/>
</dbReference>
<sequence length="113" mass="13261">ESYIFQRTKELRRHSYKYSFPLQISLKHLCLFFYKPQAFSNSTLIYCLQTFLVTISVLVSVLIINLKSRQDVRIYITRGRKELNWQYAFAILNQKICGLASLGKHSKPDLPTV</sequence>
<keyword evidence="1" id="KW-0812">Transmembrane</keyword>
<evidence type="ECO:0000313" key="2">
    <source>
        <dbReference type="EMBL" id="PON57419.1"/>
    </source>
</evidence>
<accession>A0A2P5C8P4</accession>
<name>A0A2P5C8P4_PARAD</name>
<keyword evidence="3" id="KW-1185">Reference proteome</keyword>
<evidence type="ECO:0000313" key="3">
    <source>
        <dbReference type="Proteomes" id="UP000237105"/>
    </source>
</evidence>
<comment type="caution">
    <text evidence="2">The sequence shown here is derived from an EMBL/GenBank/DDBJ whole genome shotgun (WGS) entry which is preliminary data.</text>
</comment>
<organism evidence="2 3">
    <name type="scientific">Parasponia andersonii</name>
    <name type="common">Sponia andersonii</name>
    <dbReference type="NCBI Taxonomy" id="3476"/>
    <lineage>
        <taxon>Eukaryota</taxon>
        <taxon>Viridiplantae</taxon>
        <taxon>Streptophyta</taxon>
        <taxon>Embryophyta</taxon>
        <taxon>Tracheophyta</taxon>
        <taxon>Spermatophyta</taxon>
        <taxon>Magnoliopsida</taxon>
        <taxon>eudicotyledons</taxon>
        <taxon>Gunneridae</taxon>
        <taxon>Pentapetalae</taxon>
        <taxon>rosids</taxon>
        <taxon>fabids</taxon>
        <taxon>Rosales</taxon>
        <taxon>Cannabaceae</taxon>
        <taxon>Parasponia</taxon>
    </lineage>
</organism>
<keyword evidence="1" id="KW-1133">Transmembrane helix</keyword>
<keyword evidence="1" id="KW-0472">Membrane</keyword>
<evidence type="ECO:0000256" key="1">
    <source>
        <dbReference type="SAM" id="Phobius"/>
    </source>
</evidence>
<reference evidence="3" key="1">
    <citation type="submission" date="2016-06" db="EMBL/GenBank/DDBJ databases">
        <title>Parallel loss of symbiosis genes in relatives of nitrogen-fixing non-legume Parasponia.</title>
        <authorList>
            <person name="Van Velzen R."/>
            <person name="Holmer R."/>
            <person name="Bu F."/>
            <person name="Rutten L."/>
            <person name="Van Zeijl A."/>
            <person name="Liu W."/>
            <person name="Santuari L."/>
            <person name="Cao Q."/>
            <person name="Sharma T."/>
            <person name="Shen D."/>
            <person name="Roswanjaya Y."/>
            <person name="Wardhani T."/>
            <person name="Kalhor M.S."/>
            <person name="Jansen J."/>
            <person name="Van den Hoogen J."/>
            <person name="Gungor B."/>
            <person name="Hartog M."/>
            <person name="Hontelez J."/>
            <person name="Verver J."/>
            <person name="Yang W.-C."/>
            <person name="Schijlen E."/>
            <person name="Repin R."/>
            <person name="Schilthuizen M."/>
            <person name="Schranz E."/>
            <person name="Heidstra R."/>
            <person name="Miyata K."/>
            <person name="Fedorova E."/>
            <person name="Kohlen W."/>
            <person name="Bisseling T."/>
            <person name="Smit S."/>
            <person name="Geurts R."/>
        </authorList>
    </citation>
    <scope>NUCLEOTIDE SEQUENCE [LARGE SCALE GENOMIC DNA]</scope>
    <source>
        <strain evidence="3">cv. WU1-14</strain>
    </source>
</reference>
<dbReference type="EMBL" id="JXTB01000159">
    <property type="protein sequence ID" value="PON57419.1"/>
    <property type="molecule type" value="Genomic_DNA"/>
</dbReference>
<gene>
    <name evidence="2" type="ORF">PanWU01x14_173250</name>
</gene>
<dbReference type="AlphaFoldDB" id="A0A2P5C8P4"/>
<proteinExistence type="predicted"/>
<feature type="transmembrane region" description="Helical" evidence="1">
    <location>
        <begin position="43"/>
        <end position="64"/>
    </location>
</feature>
<feature type="non-terminal residue" evidence="2">
    <location>
        <position position="1"/>
    </location>
</feature>